<dbReference type="InParanoid" id="A0A6P7FUF4"/>
<proteinExistence type="inferred from homology"/>
<dbReference type="OrthoDB" id="190201at2759"/>
<dbReference type="GO" id="GO:0016787">
    <property type="term" value="F:hydrolase activity"/>
    <property type="evidence" value="ECO:0007669"/>
    <property type="project" value="UniProtKB-KW"/>
</dbReference>
<dbReference type="GeneID" id="114331105"/>
<dbReference type="KEGG" id="dvv:114331105"/>
<evidence type="ECO:0000256" key="1">
    <source>
        <dbReference type="ARBA" id="ARBA00008645"/>
    </source>
</evidence>
<accession>A0A6P7FUF4</accession>
<organism evidence="6">
    <name type="scientific">Diabrotica virgifera virgifera</name>
    <name type="common">western corn rootworm</name>
    <dbReference type="NCBI Taxonomy" id="50390"/>
    <lineage>
        <taxon>Eukaryota</taxon>
        <taxon>Metazoa</taxon>
        <taxon>Ecdysozoa</taxon>
        <taxon>Arthropoda</taxon>
        <taxon>Hexapoda</taxon>
        <taxon>Insecta</taxon>
        <taxon>Pterygota</taxon>
        <taxon>Neoptera</taxon>
        <taxon>Endopterygota</taxon>
        <taxon>Coleoptera</taxon>
        <taxon>Polyphaga</taxon>
        <taxon>Cucujiformia</taxon>
        <taxon>Chrysomeloidea</taxon>
        <taxon>Chrysomelidae</taxon>
        <taxon>Galerucinae</taxon>
        <taxon>Diabroticina</taxon>
        <taxon>Diabroticites</taxon>
        <taxon>Diabrotica</taxon>
    </lineage>
</organism>
<dbReference type="FunCoup" id="A0A6P7FUF4">
    <property type="interactions" value="1"/>
</dbReference>
<dbReference type="SUPFAM" id="SSF53474">
    <property type="entry name" value="alpha/beta-Hydrolases"/>
    <property type="match status" value="1"/>
</dbReference>
<dbReference type="PANTHER" id="PTHR43798">
    <property type="entry name" value="MONOACYLGLYCEROL LIPASE"/>
    <property type="match status" value="1"/>
</dbReference>
<dbReference type="Gene3D" id="3.40.50.1820">
    <property type="entry name" value="alpha/beta hydrolase"/>
    <property type="match status" value="1"/>
</dbReference>
<dbReference type="RefSeq" id="XP_028136375.1">
    <property type="nucleotide sequence ID" value="XM_028280574.1"/>
</dbReference>
<dbReference type="GO" id="GO:0016020">
    <property type="term" value="C:membrane"/>
    <property type="evidence" value="ECO:0007669"/>
    <property type="project" value="TreeGrafter"/>
</dbReference>
<dbReference type="InterPro" id="IPR050266">
    <property type="entry name" value="AB_hydrolase_sf"/>
</dbReference>
<protein>
    <submittedName>
        <fullName evidence="6">Probable serine hydrolase</fullName>
    </submittedName>
</protein>
<gene>
    <name evidence="6" type="primary">LOC114331105</name>
</gene>
<dbReference type="Proteomes" id="UP001652700">
    <property type="component" value="Unplaced"/>
</dbReference>
<dbReference type="AlphaFoldDB" id="A0A6P7FUF4"/>
<keyword evidence="2 6" id="KW-0378">Hydrolase</keyword>
<comment type="similarity">
    <text evidence="1">Belongs to the AB hydrolase superfamily.</text>
</comment>
<evidence type="ECO:0000256" key="2">
    <source>
        <dbReference type="ARBA" id="ARBA00022801"/>
    </source>
</evidence>
<name>A0A6P7FUF4_DIAVI</name>
<keyword evidence="5" id="KW-1185">Reference proteome</keyword>
<dbReference type="Pfam" id="PF00561">
    <property type="entry name" value="Abhydrolase_1"/>
    <property type="match status" value="1"/>
</dbReference>
<dbReference type="EnsemblMetazoa" id="XM_028280574.2">
    <property type="protein sequence ID" value="XP_028136375.1"/>
    <property type="gene ID" value="LOC114331105"/>
</dbReference>
<dbReference type="InterPro" id="IPR029058">
    <property type="entry name" value="AB_hydrolase_fold"/>
</dbReference>
<evidence type="ECO:0000313" key="6">
    <source>
        <dbReference type="RefSeq" id="XP_028136375.1"/>
    </source>
</evidence>
<reference evidence="4" key="2">
    <citation type="submission" date="2025-05" db="UniProtKB">
        <authorList>
            <consortium name="EnsemblMetazoa"/>
        </authorList>
    </citation>
    <scope>IDENTIFICATION</scope>
</reference>
<reference evidence="6" key="1">
    <citation type="submission" date="2025-04" db="UniProtKB">
        <authorList>
            <consortium name="RefSeq"/>
        </authorList>
    </citation>
    <scope>IDENTIFICATION</scope>
    <source>
        <tissue evidence="6">Whole insect</tissue>
    </source>
</reference>
<evidence type="ECO:0000313" key="5">
    <source>
        <dbReference type="Proteomes" id="UP001652700"/>
    </source>
</evidence>
<evidence type="ECO:0000313" key="4">
    <source>
        <dbReference type="EnsemblMetazoa" id="XP_028136375.1"/>
    </source>
</evidence>
<evidence type="ECO:0000259" key="3">
    <source>
        <dbReference type="Pfam" id="PF00561"/>
    </source>
</evidence>
<dbReference type="PANTHER" id="PTHR43798:SF14">
    <property type="entry name" value="SERINE HYDROLASE-LIKE PROTEIN DDB_G0286239"/>
    <property type="match status" value="1"/>
</dbReference>
<feature type="domain" description="AB hydrolase-1" evidence="3">
    <location>
        <begin position="54"/>
        <end position="262"/>
    </location>
</feature>
<dbReference type="InterPro" id="IPR000073">
    <property type="entry name" value="AB_hydrolase_1"/>
</dbReference>
<sequence length="346" mass="40026">MFSSRSAARLFKVNKFGNIHRYSSSTKREFKEIKIKVPWGYVAGKWWEPYDIRPVLTIHGWQDNCQSFDRLIPLLNKNVGFLAIDLPGHGYSSKFPNGMLYHLANYLLIIKSLSKTFEWPNTSLMGHSLGAVTSYIYSMLYPSEVDYLICLDAVKPMVSKKQHQHYAAALEKFFKYNNFLTSGEPPSYTIEEISKLVSTAHRHSILPENAKYIYERNIAPSEVHPGKYYFTRDPRLKTGSFTTYCQRDLVELAQHITMPIFIAKAKDSIYYEDKENFYEVIDVIKRSSSDCDFHYVPGSHHVHLNHPENVSDLINNFIRKNSVKDRTKGGITEDIIVNNEKRMEGT</sequence>